<evidence type="ECO:0000259" key="6">
    <source>
        <dbReference type="PROSITE" id="PS51299"/>
    </source>
</evidence>
<sequence length="946" mass="100912">MDANNAPVTPNITLSDAGGHAQSLPGFVAPTSTYAQAPQLSPQPQPPLPASQPDLSLSPAHPSGQMATPSASAPTPTAQVATSTGLLPALSPEAARLGQSQPQAAQGQMPTFAQQMPMMHPGGQPRPGQQGFVGSPHGTPGGSQNNVFQAVMGAGPGQVPQDDVGGAGNVKVYASAYSQIPVFEAMIRNISVMRRMADSWVNATQILKVAGISKSVRTKILEKQVQTQMHEKVQGGYGKYQGTWIPLDRGRALAEQYGVLQFLAPIFDFVPPPTGPPALPMRGGSATPNAKTPGGGAGARMPGSAGSAGRLMSPYARQNAAGPPPPPPQFMQQQQPMPGQQDMMMGQPQMLYQQQNQPMQGMYYQPVGHPQPPQHMVYEQGRDPNMDMSGGMQMQPNQGGLAPPANINGHGNGMQGLPQPNEMYVDQYGQAHSVGMPSAAPISAEVDAPPPAKRARVDEPANGEEPQEGTGSEDDDDETRDRPPLPASFRLSTKPFKPRLSSESHRRRQQLLSLFQTDTVDIRSVFELGPNDKPDWDIDMVIDEQGHTALHWACALAKMDVISQLIELGADIHRGNYSGETPLIRSVLTTNHAEAGTFSQLLEKHLGESVRTLDHSYDSVIHHIALSAGLKGRAACARGYMAAVLGYIAQEQTKTRELAQSTPGNGNALAPAAAIGTDTISLKRLVDLQDLKGDTALNIAARIGSKPLVNLLLDAGADKTKANKLGLRPYDFGVEVAALQVSNNEAVVAALRPEVKRPEKRNISALFEDVNRTFDGEMEKHVESLNSVEKNVRVATRSLAEKRQQVDAARQKLDTLEQQAARIDNAKRALEANMDWSGRTPLKGESSLPPAFGLVPPLAPAAGEPSSATPATDPPIPAVGEAGALTQLRRLAMWEDRMAKLLEERAAELEGDGADRAVKYRKVIALCAKVPVEQVDDLRVSEPGAH</sequence>
<dbReference type="PROSITE" id="PS50088">
    <property type="entry name" value="ANK_REPEAT"/>
    <property type="match status" value="2"/>
</dbReference>
<feature type="compositionally biased region" description="Polar residues" evidence="5">
    <location>
        <begin position="1"/>
        <end position="14"/>
    </location>
</feature>
<dbReference type="SUPFAM" id="SSF54616">
    <property type="entry name" value="DNA-binding domain of Mlu1-box binding protein MBP1"/>
    <property type="match status" value="1"/>
</dbReference>
<dbReference type="Proteomes" id="UP000002748">
    <property type="component" value="Unassembled WGS sequence"/>
</dbReference>
<feature type="compositionally biased region" description="Pro residues" evidence="5">
    <location>
        <begin position="41"/>
        <end position="50"/>
    </location>
</feature>
<feature type="region of interest" description="Disordered" evidence="5">
    <location>
        <begin position="274"/>
        <end position="342"/>
    </location>
</feature>
<dbReference type="InterPro" id="IPR018004">
    <property type="entry name" value="KilA/APSES_HTH"/>
</dbReference>
<feature type="repeat" description="ANK" evidence="3">
    <location>
        <begin position="545"/>
        <end position="577"/>
    </location>
</feature>
<accession>J4UEA6</accession>
<dbReference type="InterPro" id="IPR002110">
    <property type="entry name" value="Ankyrin_rpt"/>
</dbReference>
<dbReference type="OrthoDB" id="6718656at2759"/>
<evidence type="ECO:0000256" key="1">
    <source>
        <dbReference type="ARBA" id="ARBA00022737"/>
    </source>
</evidence>
<feature type="compositionally biased region" description="Low complexity" evidence="5">
    <location>
        <begin position="330"/>
        <end position="342"/>
    </location>
</feature>
<dbReference type="GO" id="GO:0003677">
    <property type="term" value="F:DNA binding"/>
    <property type="evidence" value="ECO:0007669"/>
    <property type="project" value="InterPro"/>
</dbReference>
<dbReference type="Gene3D" id="3.10.260.10">
    <property type="entry name" value="Transcription regulator HTH, APSES-type DNA-binding domain"/>
    <property type="match status" value="1"/>
</dbReference>
<dbReference type="InterPro" id="IPR036770">
    <property type="entry name" value="Ankyrin_rpt-contain_sf"/>
</dbReference>
<dbReference type="SMART" id="SM01252">
    <property type="entry name" value="KilA-N"/>
    <property type="match status" value="1"/>
</dbReference>
<dbReference type="InterPro" id="IPR051642">
    <property type="entry name" value="SWI6-like"/>
</dbReference>
<evidence type="ECO:0000256" key="4">
    <source>
        <dbReference type="SAM" id="Coils"/>
    </source>
</evidence>
<protein>
    <submittedName>
        <fullName evidence="7">Transcription factor</fullName>
    </submittedName>
</protein>
<dbReference type="PROSITE" id="PS50297">
    <property type="entry name" value="ANK_REP_REGION"/>
    <property type="match status" value="2"/>
</dbReference>
<comment type="caution">
    <text evidence="7">The sequence shown here is derived from an EMBL/GenBank/DDBJ whole genome shotgun (WGS) entry which is preliminary data.</text>
</comment>
<feature type="region of interest" description="Disordered" evidence="5">
    <location>
        <begin position="858"/>
        <end position="877"/>
    </location>
</feature>
<dbReference type="SMART" id="SM00248">
    <property type="entry name" value="ANK"/>
    <property type="match status" value="2"/>
</dbReference>
<dbReference type="PROSITE" id="PS51299">
    <property type="entry name" value="HTH_APSES"/>
    <property type="match status" value="1"/>
</dbReference>
<organism evidence="7 8">
    <name type="scientific">Trichosporon asahii var. asahii (strain ATCC 90039 / CBS 2479 / JCM 2466 / KCTC 7840 / NBRC 103889/ NCYC 2677 / UAMH 7654)</name>
    <name type="common">Yeast</name>
    <dbReference type="NCBI Taxonomy" id="1186058"/>
    <lineage>
        <taxon>Eukaryota</taxon>
        <taxon>Fungi</taxon>
        <taxon>Dikarya</taxon>
        <taxon>Basidiomycota</taxon>
        <taxon>Agaricomycotina</taxon>
        <taxon>Tremellomycetes</taxon>
        <taxon>Trichosporonales</taxon>
        <taxon>Trichosporonaceae</taxon>
        <taxon>Trichosporon</taxon>
    </lineage>
</organism>
<keyword evidence="4" id="KW-0175">Coiled coil</keyword>
<dbReference type="KEGG" id="tasa:A1Q1_01345"/>
<dbReference type="AlphaFoldDB" id="J4UEA6"/>
<keyword evidence="2 3" id="KW-0040">ANK repeat</keyword>
<feature type="domain" description="HTH APSES-type" evidence="6">
    <location>
        <begin position="172"/>
        <end position="278"/>
    </location>
</feature>
<dbReference type="HOGENOM" id="CLU_009666_1_1_1"/>
<dbReference type="InterPro" id="IPR036887">
    <property type="entry name" value="HTH_APSES_sf"/>
</dbReference>
<dbReference type="SUPFAM" id="SSF48403">
    <property type="entry name" value="Ankyrin repeat"/>
    <property type="match status" value="1"/>
</dbReference>
<feature type="compositionally biased region" description="Acidic residues" evidence="5">
    <location>
        <begin position="461"/>
        <end position="478"/>
    </location>
</feature>
<feature type="coiled-coil region" evidence="4">
    <location>
        <begin position="785"/>
        <end position="833"/>
    </location>
</feature>
<dbReference type="Pfam" id="PF13606">
    <property type="entry name" value="Ank_3"/>
    <property type="match status" value="1"/>
</dbReference>
<dbReference type="VEuPathDB" id="FungiDB:A1Q1_01345"/>
<dbReference type="Pfam" id="PF04383">
    <property type="entry name" value="KilA-N"/>
    <property type="match status" value="1"/>
</dbReference>
<evidence type="ECO:0000256" key="2">
    <source>
        <dbReference type="ARBA" id="ARBA00023043"/>
    </source>
</evidence>
<evidence type="ECO:0000256" key="5">
    <source>
        <dbReference type="SAM" id="MobiDB-lite"/>
    </source>
</evidence>
<dbReference type="RefSeq" id="XP_014179859.1">
    <property type="nucleotide sequence ID" value="XM_014324384.1"/>
</dbReference>
<dbReference type="PANTHER" id="PTHR43828:SF3">
    <property type="entry name" value="CHROMO DOMAIN-CONTAINING PROTEIN"/>
    <property type="match status" value="1"/>
</dbReference>
<proteinExistence type="predicted"/>
<dbReference type="Pfam" id="PF00023">
    <property type="entry name" value="Ank"/>
    <property type="match status" value="1"/>
</dbReference>
<name>J4UEA6_TRIAS</name>
<dbReference type="GO" id="GO:0001228">
    <property type="term" value="F:DNA-binding transcription activator activity, RNA polymerase II-specific"/>
    <property type="evidence" value="ECO:0007669"/>
    <property type="project" value="UniProtKB-ARBA"/>
</dbReference>
<feature type="compositionally biased region" description="Low complexity" evidence="5">
    <location>
        <begin position="114"/>
        <end position="130"/>
    </location>
</feature>
<feature type="compositionally biased region" description="Low complexity" evidence="5">
    <location>
        <begin position="67"/>
        <end position="82"/>
    </location>
</feature>
<dbReference type="EMBL" id="ALBS01000169">
    <property type="protein sequence ID" value="EJT49540.1"/>
    <property type="molecule type" value="Genomic_DNA"/>
</dbReference>
<reference evidence="7 8" key="1">
    <citation type="journal article" date="2012" name="Eukaryot. Cell">
        <title>Draft genome sequence of CBS 2479, the standard type strain of Trichosporon asahii.</title>
        <authorList>
            <person name="Yang R.Y."/>
            <person name="Li H.T."/>
            <person name="Zhu H."/>
            <person name="Zhou G.P."/>
            <person name="Wang M."/>
            <person name="Wang L."/>
        </authorList>
    </citation>
    <scope>NUCLEOTIDE SEQUENCE [LARGE SCALE GENOMIC DNA]</scope>
    <source>
        <strain evidence="8">ATCC 90039 / CBS 2479 / JCM 2466 / KCTC 7840 / NCYC 2677 / UAMH 7654</strain>
    </source>
</reference>
<feature type="compositionally biased region" description="Low complexity" evidence="5">
    <location>
        <begin position="51"/>
        <end position="60"/>
    </location>
</feature>
<feature type="region of interest" description="Disordered" evidence="5">
    <location>
        <begin position="114"/>
        <end position="144"/>
    </location>
</feature>
<feature type="region of interest" description="Disordered" evidence="5">
    <location>
        <begin position="441"/>
        <end position="507"/>
    </location>
</feature>
<dbReference type="GeneID" id="25984859"/>
<dbReference type="PANTHER" id="PTHR43828">
    <property type="entry name" value="ASPARAGINASE"/>
    <property type="match status" value="1"/>
</dbReference>
<dbReference type="GO" id="GO:0030907">
    <property type="term" value="C:MBF transcription complex"/>
    <property type="evidence" value="ECO:0007669"/>
    <property type="project" value="TreeGrafter"/>
</dbReference>
<dbReference type="GO" id="GO:0033309">
    <property type="term" value="C:SBF transcription complex"/>
    <property type="evidence" value="ECO:0007669"/>
    <property type="project" value="TreeGrafter"/>
</dbReference>
<dbReference type="Gene3D" id="1.25.40.20">
    <property type="entry name" value="Ankyrin repeat-containing domain"/>
    <property type="match status" value="1"/>
</dbReference>
<feature type="repeat" description="ANK" evidence="3">
    <location>
        <begin position="692"/>
        <end position="724"/>
    </location>
</feature>
<keyword evidence="1" id="KW-0677">Repeat</keyword>
<feature type="region of interest" description="Disordered" evidence="5">
    <location>
        <begin position="396"/>
        <end position="421"/>
    </location>
</feature>
<evidence type="ECO:0000313" key="8">
    <source>
        <dbReference type="Proteomes" id="UP000002748"/>
    </source>
</evidence>
<dbReference type="InterPro" id="IPR003163">
    <property type="entry name" value="Tscrpt_reg_HTH_APSES-type"/>
</dbReference>
<evidence type="ECO:0000313" key="7">
    <source>
        <dbReference type="EMBL" id="EJT49540.1"/>
    </source>
</evidence>
<evidence type="ECO:0000256" key="3">
    <source>
        <dbReference type="PROSITE-ProRule" id="PRU00023"/>
    </source>
</evidence>
<feature type="region of interest" description="Disordered" evidence="5">
    <location>
        <begin position="1"/>
        <end position="82"/>
    </location>
</feature>
<gene>
    <name evidence="7" type="ORF">A1Q1_01345</name>
</gene>